<keyword evidence="3" id="KW-1185">Reference proteome</keyword>
<protein>
    <recommendedName>
        <fullName evidence="1">AMIN domain-containing protein</fullName>
    </recommendedName>
</protein>
<dbReference type="AlphaFoldDB" id="M1X255"/>
<accession>M1X255</accession>
<evidence type="ECO:0000259" key="1">
    <source>
        <dbReference type="Pfam" id="PF11741"/>
    </source>
</evidence>
<comment type="caution">
    <text evidence="2">The sequence shown here is derived from an EMBL/GenBank/DDBJ whole genome shotgun (WGS) entry which is preliminary data.</text>
</comment>
<name>M1X255_9NOST</name>
<reference evidence="2 3" key="1">
    <citation type="submission" date="2012-05" db="EMBL/GenBank/DDBJ databases">
        <authorList>
            <person name="Hilton J."/>
        </authorList>
    </citation>
    <scope>NUCLEOTIDE SEQUENCE [LARGE SCALE GENOMIC DNA]</scope>
    <source>
        <strain evidence="2 3">HH01</strain>
    </source>
</reference>
<dbReference type="EMBL" id="CAIY01000005">
    <property type="protein sequence ID" value="CCH66235.1"/>
    <property type="molecule type" value="Genomic_DNA"/>
</dbReference>
<dbReference type="Pfam" id="PF11741">
    <property type="entry name" value="AMIN"/>
    <property type="match status" value="1"/>
</dbReference>
<dbReference type="RefSeq" id="WP_008231472.1">
    <property type="nucleotide sequence ID" value="NZ_CAIY01000005.1"/>
</dbReference>
<dbReference type="Proteomes" id="UP000053051">
    <property type="component" value="Unassembled WGS sequence"/>
</dbReference>
<evidence type="ECO:0000313" key="2">
    <source>
        <dbReference type="EMBL" id="CCH66235.1"/>
    </source>
</evidence>
<feature type="domain" description="AMIN" evidence="1">
    <location>
        <begin position="8"/>
        <end position="49"/>
    </location>
</feature>
<evidence type="ECO:0000313" key="3">
    <source>
        <dbReference type="Proteomes" id="UP000053051"/>
    </source>
</evidence>
<organism evidence="2 3">
    <name type="scientific">Richelia intracellularis HH01</name>
    <dbReference type="NCBI Taxonomy" id="1165094"/>
    <lineage>
        <taxon>Bacteria</taxon>
        <taxon>Bacillati</taxon>
        <taxon>Cyanobacteriota</taxon>
        <taxon>Cyanophyceae</taxon>
        <taxon>Nostocales</taxon>
        <taxon>Nostocaceae</taxon>
        <taxon>Richelia</taxon>
    </lineage>
</organism>
<sequence length="111" mass="12537">MGCVPNKQEFSGAIKSIRLSQFNADVTRVVLDIKPGNILNANQLQLQSFTWKGENIWVLHPSKSLDYNKGSADFYAQVGNNKIIKMKELQIPTSYLYSNDNSIYPNNQSIL</sequence>
<gene>
    <name evidence="2" type="ORF">RINTHH_800</name>
</gene>
<reference evidence="3" key="2">
    <citation type="submission" date="2016-01" db="EMBL/GenBank/DDBJ databases">
        <title>Diatom-associated endosymboitic cyanobacterium lacks core nitrogen metabolism enzymes.</title>
        <authorList>
            <person name="Hilton J.A."/>
            <person name="Foster R.A."/>
            <person name="Tripp H.J."/>
            <person name="Carter B.J."/>
            <person name="Zehr J.P."/>
            <person name="Villareal T.A."/>
        </authorList>
    </citation>
    <scope>NUCLEOTIDE SEQUENCE [LARGE SCALE GENOMIC DNA]</scope>
    <source>
        <strain evidence="3">HH01</strain>
    </source>
</reference>
<dbReference type="Gene3D" id="2.60.40.3500">
    <property type="match status" value="1"/>
</dbReference>
<proteinExistence type="predicted"/>
<dbReference type="STRING" id="1165094.RINTHH_800"/>
<dbReference type="InterPro" id="IPR021731">
    <property type="entry name" value="AMIN_dom"/>
</dbReference>